<dbReference type="PANTHER" id="PTHR11662:SF399">
    <property type="entry name" value="FI19708P1-RELATED"/>
    <property type="match status" value="1"/>
</dbReference>
<keyword evidence="3 5" id="KW-1133">Transmembrane helix</keyword>
<evidence type="ECO:0000259" key="6">
    <source>
        <dbReference type="PROSITE" id="PS50850"/>
    </source>
</evidence>
<evidence type="ECO:0000256" key="5">
    <source>
        <dbReference type="SAM" id="Phobius"/>
    </source>
</evidence>
<evidence type="ECO:0000256" key="1">
    <source>
        <dbReference type="ARBA" id="ARBA00004651"/>
    </source>
</evidence>
<feature type="transmembrane region" description="Helical" evidence="5">
    <location>
        <begin position="58"/>
        <end position="80"/>
    </location>
</feature>
<comment type="subcellular location">
    <subcellularLocation>
        <location evidence="1">Cell membrane</location>
        <topology evidence="1">Multi-pass membrane protein</topology>
    </subcellularLocation>
</comment>
<gene>
    <name evidence="7" type="ORF">GCM10023147_30880</name>
</gene>
<feature type="transmembrane region" description="Helical" evidence="5">
    <location>
        <begin position="375"/>
        <end position="395"/>
    </location>
</feature>
<dbReference type="Pfam" id="PF07690">
    <property type="entry name" value="MFS_1"/>
    <property type="match status" value="1"/>
</dbReference>
<feature type="transmembrane region" description="Helical" evidence="5">
    <location>
        <begin position="280"/>
        <end position="302"/>
    </location>
</feature>
<dbReference type="SUPFAM" id="SSF103473">
    <property type="entry name" value="MFS general substrate transporter"/>
    <property type="match status" value="1"/>
</dbReference>
<accession>A0ABP8JUR5</accession>
<evidence type="ECO:0000313" key="8">
    <source>
        <dbReference type="Proteomes" id="UP001500635"/>
    </source>
</evidence>
<keyword evidence="4 5" id="KW-0472">Membrane</keyword>
<sequence>MSEMNETHANETARVGRFRYVIGGTFFCMVLVNYLDRVNLSTAGPAMMKELHLSESTFGILASAFTWTYLVFQLPAGLLLDRMGVKWLVRVGSFLWAIPTLLTAVLSGLGPLILVRVFLGLTEGPIVPAASKATGYWFPFRERGFATSLFESGSKVSNVIGVPLCALVISEWGWRWAFVWTAGISLVFAIWFWIIYRDPEDQPRLSKAELEYIQDNGAQSVGLPVPGEGLGFLLRQRKVWGLAIGCFAYNYAIFVFLTWLPDYFVHATGMKILKSGLFTAIPWTFGSLGDLLIGGLLVDILIRRGFDSSRVRKWMIVIGLLMGVAVVGAGSTHSPAVAITWISVAVMGVCITAPVFWAIPSIIAPIGRVGTVSGIMNMTGMIAALVSPIVTGFILTATGSFALDFLIIAVVLLVGIYAILGPLGQIEQIPAPARDGSASTSDPRLPA</sequence>
<feature type="transmembrane region" description="Helical" evidence="5">
    <location>
        <begin position="20"/>
        <end position="38"/>
    </location>
</feature>
<comment type="caution">
    <text evidence="7">The sequence shown here is derived from an EMBL/GenBank/DDBJ whole genome shotgun (WGS) entry which is preliminary data.</text>
</comment>
<feature type="domain" description="Major facilitator superfamily (MFS) profile" evidence="6">
    <location>
        <begin position="22"/>
        <end position="427"/>
    </location>
</feature>
<dbReference type="PROSITE" id="PS50850">
    <property type="entry name" value="MFS"/>
    <property type="match status" value="1"/>
</dbReference>
<dbReference type="EMBL" id="BAABFR010000049">
    <property type="protein sequence ID" value="GAA4396476.1"/>
    <property type="molecule type" value="Genomic_DNA"/>
</dbReference>
<dbReference type="Proteomes" id="UP001500635">
    <property type="component" value="Unassembled WGS sequence"/>
</dbReference>
<feature type="transmembrane region" description="Helical" evidence="5">
    <location>
        <begin position="314"/>
        <end position="332"/>
    </location>
</feature>
<proteinExistence type="predicted"/>
<dbReference type="Gene3D" id="1.20.1250.20">
    <property type="entry name" value="MFS general substrate transporter like domains"/>
    <property type="match status" value="2"/>
</dbReference>
<evidence type="ECO:0000256" key="4">
    <source>
        <dbReference type="ARBA" id="ARBA00023136"/>
    </source>
</evidence>
<feature type="transmembrane region" description="Helical" evidence="5">
    <location>
        <begin position="338"/>
        <end position="363"/>
    </location>
</feature>
<protein>
    <submittedName>
        <fullName evidence="7">MFS transporter</fullName>
    </submittedName>
</protein>
<evidence type="ECO:0000256" key="2">
    <source>
        <dbReference type="ARBA" id="ARBA00022692"/>
    </source>
</evidence>
<feature type="transmembrane region" description="Helical" evidence="5">
    <location>
        <begin position="401"/>
        <end position="420"/>
    </location>
</feature>
<organism evidence="7 8">
    <name type="scientific">Tsukamurella soli</name>
    <dbReference type="NCBI Taxonomy" id="644556"/>
    <lineage>
        <taxon>Bacteria</taxon>
        <taxon>Bacillati</taxon>
        <taxon>Actinomycetota</taxon>
        <taxon>Actinomycetes</taxon>
        <taxon>Mycobacteriales</taxon>
        <taxon>Tsukamurellaceae</taxon>
        <taxon>Tsukamurella</taxon>
    </lineage>
</organism>
<dbReference type="RefSeq" id="WP_344997527.1">
    <property type="nucleotide sequence ID" value="NZ_BAABFR010000049.1"/>
</dbReference>
<dbReference type="CDD" id="cd17319">
    <property type="entry name" value="MFS_ExuT_GudP_like"/>
    <property type="match status" value="1"/>
</dbReference>
<reference evidence="8" key="1">
    <citation type="journal article" date="2019" name="Int. J. Syst. Evol. Microbiol.">
        <title>The Global Catalogue of Microorganisms (GCM) 10K type strain sequencing project: providing services to taxonomists for standard genome sequencing and annotation.</title>
        <authorList>
            <consortium name="The Broad Institute Genomics Platform"/>
            <consortium name="The Broad Institute Genome Sequencing Center for Infectious Disease"/>
            <person name="Wu L."/>
            <person name="Ma J."/>
        </authorList>
    </citation>
    <scope>NUCLEOTIDE SEQUENCE [LARGE SCALE GENOMIC DNA]</scope>
    <source>
        <strain evidence="8">JCM 17688</strain>
    </source>
</reference>
<feature type="transmembrane region" description="Helical" evidence="5">
    <location>
        <begin position="87"/>
        <end position="114"/>
    </location>
</feature>
<evidence type="ECO:0000256" key="3">
    <source>
        <dbReference type="ARBA" id="ARBA00022989"/>
    </source>
</evidence>
<keyword evidence="8" id="KW-1185">Reference proteome</keyword>
<feature type="transmembrane region" description="Helical" evidence="5">
    <location>
        <begin position="177"/>
        <end position="196"/>
    </location>
</feature>
<evidence type="ECO:0000313" key="7">
    <source>
        <dbReference type="EMBL" id="GAA4396476.1"/>
    </source>
</evidence>
<dbReference type="InterPro" id="IPR020846">
    <property type="entry name" value="MFS_dom"/>
</dbReference>
<dbReference type="InterPro" id="IPR050382">
    <property type="entry name" value="MFS_Na/Anion_cotransporter"/>
</dbReference>
<name>A0ABP8JUR5_9ACTN</name>
<dbReference type="PANTHER" id="PTHR11662">
    <property type="entry name" value="SOLUTE CARRIER FAMILY 17"/>
    <property type="match status" value="1"/>
</dbReference>
<feature type="transmembrane region" description="Helical" evidence="5">
    <location>
        <begin position="239"/>
        <end position="260"/>
    </location>
</feature>
<dbReference type="InterPro" id="IPR011701">
    <property type="entry name" value="MFS"/>
</dbReference>
<keyword evidence="2 5" id="KW-0812">Transmembrane</keyword>
<dbReference type="InterPro" id="IPR036259">
    <property type="entry name" value="MFS_trans_sf"/>
</dbReference>